<sequence>MLPSNEATPAGPPPHIIRSLSNDVDGTATVTSFPSKHWNGSFYGSSGRRRSTFQQITNLTQAYKSYNFNASVGYALASSVRTDDLTWLLEHCKESGHIPFVYSSEDRVEYGLLTPRTRRGRESSAYLSYIVDFYHYLPDYSIFIHASPEQWHNDLFGPLTLDTLKNLRLESVAVNGYVKLRC</sequence>
<evidence type="ECO:0000313" key="3">
    <source>
        <dbReference type="EMBL" id="KZN90165.1"/>
    </source>
</evidence>
<reference evidence="2" key="2">
    <citation type="submission" date="2022-12" db="EMBL/GenBank/DDBJ databases">
        <authorList>
            <person name="Petersen C."/>
        </authorList>
    </citation>
    <scope>NUCLEOTIDE SEQUENCE</scope>
    <source>
        <strain evidence="2">IBT 3361</strain>
    </source>
</reference>
<dbReference type="EMBL" id="CM002798">
    <property type="protein sequence ID" value="KZN90165.1"/>
    <property type="molecule type" value="Genomic_DNA"/>
</dbReference>
<dbReference type="PANTHER" id="PTHR37490">
    <property type="entry name" value="EXPRESSED PROTEIN"/>
    <property type="match status" value="1"/>
</dbReference>
<dbReference type="InterPro" id="IPR021838">
    <property type="entry name" value="DUF3431"/>
</dbReference>
<reference evidence="3" key="1">
    <citation type="journal article" date="2014" name="Genome Announc.">
        <title>Complete sequencing and chromosome-scale genome assembly of the industrial progenitor strain P2niaD18 from the penicillin producer Penicillium chrysogenum.</title>
        <authorList>
            <person name="Specht T."/>
            <person name="Dahlmann T.A."/>
            <person name="Zadra I."/>
            <person name="Kurnsteiner H."/>
            <person name="Kuck U."/>
        </authorList>
    </citation>
    <scope>NUCLEOTIDE SEQUENCE [LARGE SCALE GENOMIC DNA]</scope>
    <source>
        <strain evidence="3">P2niaD18</strain>
    </source>
</reference>
<dbReference type="PANTHER" id="PTHR37490:SF2">
    <property type="match status" value="1"/>
</dbReference>
<evidence type="ECO:0000313" key="4">
    <source>
        <dbReference type="Proteomes" id="UP001220256"/>
    </source>
</evidence>
<dbReference type="Proteomes" id="UP001220256">
    <property type="component" value="Unassembled WGS sequence"/>
</dbReference>
<keyword evidence="4" id="KW-1185">Reference proteome</keyword>
<organism evidence="3">
    <name type="scientific">Penicillium chrysogenum</name>
    <name type="common">Penicillium notatum</name>
    <dbReference type="NCBI Taxonomy" id="5076"/>
    <lineage>
        <taxon>Eukaryota</taxon>
        <taxon>Fungi</taxon>
        <taxon>Dikarya</taxon>
        <taxon>Ascomycota</taxon>
        <taxon>Pezizomycotina</taxon>
        <taxon>Eurotiomycetes</taxon>
        <taxon>Eurotiomycetidae</taxon>
        <taxon>Eurotiales</taxon>
        <taxon>Aspergillaceae</taxon>
        <taxon>Penicillium</taxon>
        <taxon>Penicillium chrysogenum species complex</taxon>
    </lineage>
</organism>
<reference evidence="2 4" key="3">
    <citation type="journal article" date="2023" name="IMA Fungus">
        <title>Comparative genomic study of the Penicillium genus elucidates a diverse pangenome and 15 lateral gene transfer events.</title>
        <authorList>
            <person name="Petersen C."/>
            <person name="Sorensen T."/>
            <person name="Nielsen M.R."/>
            <person name="Sondergaard T.E."/>
            <person name="Sorensen J.L."/>
            <person name="Fitzpatrick D.A."/>
            <person name="Frisvad J.C."/>
            <person name="Nielsen K.L."/>
        </authorList>
    </citation>
    <scope>NUCLEOTIDE SEQUENCE [LARGE SCALE GENOMIC DNA]</scope>
    <source>
        <strain evidence="2 4">IBT 3361</strain>
    </source>
</reference>
<feature type="region of interest" description="Disordered" evidence="1">
    <location>
        <begin position="1"/>
        <end position="21"/>
    </location>
</feature>
<gene>
    <name evidence="3" type="ORF">EN45_002770</name>
    <name evidence="2" type="ORF">N7505_007713</name>
</gene>
<name>A0A167V917_PENCH</name>
<dbReference type="AlphaFoldDB" id="A0A167V917"/>
<protein>
    <submittedName>
        <fullName evidence="3">Uncharacterized protein</fullName>
    </submittedName>
</protein>
<dbReference type="Proteomes" id="UP000076449">
    <property type="component" value="Chromosome I"/>
</dbReference>
<evidence type="ECO:0000256" key="1">
    <source>
        <dbReference type="SAM" id="MobiDB-lite"/>
    </source>
</evidence>
<dbReference type="EMBL" id="JAPVEB010000004">
    <property type="protein sequence ID" value="KAJ5264920.1"/>
    <property type="molecule type" value="Genomic_DNA"/>
</dbReference>
<dbReference type="Pfam" id="PF11913">
    <property type="entry name" value="DUF3431"/>
    <property type="match status" value="1"/>
</dbReference>
<accession>A0A167V917</accession>
<proteinExistence type="predicted"/>
<evidence type="ECO:0000313" key="2">
    <source>
        <dbReference type="EMBL" id="KAJ5264920.1"/>
    </source>
</evidence>